<keyword evidence="10" id="KW-0413">Isomerase</keyword>
<dbReference type="InterPro" id="IPR027304">
    <property type="entry name" value="Trigger_fact/SurA_dom_sf"/>
</dbReference>
<dbReference type="Pfam" id="PF13624">
    <property type="entry name" value="SurA_N_3"/>
    <property type="match status" value="1"/>
</dbReference>
<dbReference type="Pfam" id="PF13145">
    <property type="entry name" value="Rotamase_2"/>
    <property type="match status" value="1"/>
</dbReference>
<keyword evidence="2" id="KW-1003">Cell membrane</keyword>
<feature type="domain" description="PpiC" evidence="9">
    <location>
        <begin position="240"/>
        <end position="362"/>
    </location>
</feature>
<evidence type="ECO:0000256" key="5">
    <source>
        <dbReference type="ARBA" id="ARBA00023136"/>
    </source>
</evidence>
<evidence type="ECO:0000259" key="9">
    <source>
        <dbReference type="Pfam" id="PF13145"/>
    </source>
</evidence>
<accession>A0A7M1AVW5</accession>
<dbReference type="AlphaFoldDB" id="A0A7M1AVW5"/>
<name>A0A7M1AVW5_9BACT</name>
<keyword evidence="11" id="KW-1185">Reference proteome</keyword>
<evidence type="ECO:0000256" key="2">
    <source>
        <dbReference type="ARBA" id="ARBA00022475"/>
    </source>
</evidence>
<comment type="subcellular location">
    <subcellularLocation>
        <location evidence="1">Cell membrane</location>
        <topology evidence="1">Single-pass type II membrane protein</topology>
    </subcellularLocation>
</comment>
<dbReference type="KEGG" id="smax:FJR03_07435"/>
<feature type="transmembrane region" description="Helical" evidence="8">
    <location>
        <begin position="12"/>
        <end position="31"/>
    </location>
</feature>
<keyword evidence="4 8" id="KW-1133">Transmembrane helix</keyword>
<dbReference type="PANTHER" id="PTHR47529">
    <property type="entry name" value="PEPTIDYL-PROLYL CIS-TRANS ISOMERASE D"/>
    <property type="match status" value="1"/>
</dbReference>
<dbReference type="GO" id="GO:0003755">
    <property type="term" value="F:peptidyl-prolyl cis-trans isomerase activity"/>
    <property type="evidence" value="ECO:0007669"/>
    <property type="project" value="InterPro"/>
</dbReference>
<evidence type="ECO:0000313" key="10">
    <source>
        <dbReference type="EMBL" id="QOP41589.1"/>
    </source>
</evidence>
<evidence type="ECO:0000256" key="4">
    <source>
        <dbReference type="ARBA" id="ARBA00022989"/>
    </source>
</evidence>
<dbReference type="EMBL" id="CP041165">
    <property type="protein sequence ID" value="QOP41589.1"/>
    <property type="molecule type" value="Genomic_DNA"/>
</dbReference>
<evidence type="ECO:0000256" key="7">
    <source>
        <dbReference type="ARBA" id="ARBA00038408"/>
    </source>
</evidence>
<keyword evidence="5 8" id="KW-0472">Membrane</keyword>
<dbReference type="SUPFAM" id="SSF109998">
    <property type="entry name" value="Triger factor/SurA peptide-binding domain-like"/>
    <property type="match status" value="1"/>
</dbReference>
<keyword evidence="3 8" id="KW-0812">Transmembrane</keyword>
<dbReference type="PANTHER" id="PTHR47529:SF1">
    <property type="entry name" value="PERIPLASMIC CHAPERONE PPID"/>
    <property type="match status" value="1"/>
</dbReference>
<evidence type="ECO:0000313" key="11">
    <source>
        <dbReference type="Proteomes" id="UP000593910"/>
    </source>
</evidence>
<reference evidence="10 11" key="1">
    <citation type="submission" date="2019-06" db="EMBL/GenBank/DDBJ databases">
        <title>Sulfurimonas gotlandica sp. nov., a chemoautotrophic and psychrotolerant epsilonproteobacterium isolated from a pelagic redoxcline, and an emended description of the genus Sulfurimonas.</title>
        <authorList>
            <person name="Wang S."/>
            <person name="Jiang L."/>
            <person name="Shao Z."/>
        </authorList>
    </citation>
    <scope>NUCLEOTIDE SEQUENCE [LARGE SCALE GENOMIC DNA]</scope>
    <source>
        <strain evidence="10 11">B2</strain>
    </source>
</reference>
<evidence type="ECO:0000256" key="3">
    <source>
        <dbReference type="ARBA" id="ARBA00022692"/>
    </source>
</evidence>
<dbReference type="Gene3D" id="1.10.4030.10">
    <property type="entry name" value="Porin chaperone SurA, peptide-binding domain"/>
    <property type="match status" value="1"/>
</dbReference>
<keyword evidence="6" id="KW-0143">Chaperone</keyword>
<organism evidence="10 11">
    <name type="scientific">Sulfurimonas marina</name>
    <dbReference type="NCBI Taxonomy" id="2590551"/>
    <lineage>
        <taxon>Bacteria</taxon>
        <taxon>Pseudomonadati</taxon>
        <taxon>Campylobacterota</taxon>
        <taxon>Epsilonproteobacteria</taxon>
        <taxon>Campylobacterales</taxon>
        <taxon>Sulfurimonadaceae</taxon>
        <taxon>Sulfurimonas</taxon>
    </lineage>
</organism>
<evidence type="ECO:0000256" key="6">
    <source>
        <dbReference type="ARBA" id="ARBA00023186"/>
    </source>
</evidence>
<comment type="similarity">
    <text evidence="7">Belongs to the PpiD chaperone family.</text>
</comment>
<protein>
    <submittedName>
        <fullName evidence="10">Peptidylprolyl isomerase</fullName>
    </submittedName>
</protein>
<proteinExistence type="inferred from homology"/>
<dbReference type="Proteomes" id="UP000593910">
    <property type="component" value="Chromosome"/>
</dbReference>
<sequence length="488" mass="55765">MITWMQRHKKWLIITIWISTIAFVGAGFVGWGQYNYGDKAGAVAKVGEVEISMGELQKSYSRLYQQYAQMFQGNFDEERAKQFGLQQQALQQLVQQALLVNLAKSYNLSISDQELYDQLKQDNNFFNNGVFDKEVYKQVLSQNRLSIAEYEQELRKQLLIQKTISLLNVKTSKNEAKILDTLLSISDKIEYKVLSAEDINIEIRDEDLKAFWQTMQNNFMNEVSYEVKFIKQENITATYDDVTIADHYQDNKNHFKDNDGKILALEEAKEAVVSELNAAATKKAALRAFVDYKNGKLDKTVTINEAVVSSKKNPFNAEVLQKLSETAMTKPFIKPVNVDGVYYSFELVKVNPATPKTFAEAKSKVLPFFIEQKKKEKILELANNSVAVFKGQTSEFLTMESVGKLPSLNDMESAEFLQKLFTSDKKRSFITLQSGKIVLYNILEQKLLENSNDDQANVVARLKTSIFSEGLIKTLQNRYKTEIFIQGL</sequence>
<evidence type="ECO:0000256" key="1">
    <source>
        <dbReference type="ARBA" id="ARBA00004401"/>
    </source>
</evidence>
<dbReference type="InterPro" id="IPR000297">
    <property type="entry name" value="PPIase_PpiC"/>
</dbReference>
<gene>
    <name evidence="10" type="ORF">FJR03_07435</name>
</gene>
<dbReference type="InterPro" id="IPR052029">
    <property type="entry name" value="PpiD_chaperone"/>
</dbReference>
<evidence type="ECO:0000256" key="8">
    <source>
        <dbReference type="SAM" id="Phobius"/>
    </source>
</evidence>
<dbReference type="GO" id="GO:0005886">
    <property type="term" value="C:plasma membrane"/>
    <property type="evidence" value="ECO:0007669"/>
    <property type="project" value="UniProtKB-SubCell"/>
</dbReference>